<dbReference type="InterPro" id="IPR010376">
    <property type="entry name" value="GBBH-like_N"/>
</dbReference>
<feature type="domain" description="Gamma-butyrobetaine hydroxylase-like N-terminal" evidence="15">
    <location>
        <begin position="14"/>
        <end position="93"/>
    </location>
</feature>
<comment type="catalytic activity">
    <reaction evidence="13">
        <text>N(6),N(6),N(6)-trimethyl-L-lysine + 2-oxoglutarate + O2 = (3S)-3-hydroxy-N(6),N(6),N(6)-trimethyl-L-lysine + succinate + CO2</text>
        <dbReference type="Rhea" id="RHEA:14181"/>
        <dbReference type="ChEBI" id="CHEBI:15379"/>
        <dbReference type="ChEBI" id="CHEBI:16526"/>
        <dbReference type="ChEBI" id="CHEBI:16810"/>
        <dbReference type="ChEBI" id="CHEBI:30031"/>
        <dbReference type="ChEBI" id="CHEBI:58100"/>
        <dbReference type="ChEBI" id="CHEBI:141499"/>
        <dbReference type="EC" id="1.14.11.8"/>
    </reaction>
</comment>
<dbReference type="InterPro" id="IPR050411">
    <property type="entry name" value="AlphaKG_dependent_hydroxylases"/>
</dbReference>
<dbReference type="FunFam" id="3.30.2020.30:FF:000002">
    <property type="entry name" value="Putative gamma-butyrobetaine dioxygenase"/>
    <property type="match status" value="1"/>
</dbReference>
<keyword evidence="6 16" id="KW-0223">Dioxygenase</keyword>
<keyword evidence="5" id="KW-0479">Metal-binding</keyword>
<dbReference type="InterPro" id="IPR038492">
    <property type="entry name" value="GBBH-like_N_sf"/>
</dbReference>
<evidence type="ECO:0000256" key="6">
    <source>
        <dbReference type="ARBA" id="ARBA00022964"/>
    </source>
</evidence>
<evidence type="ECO:0000256" key="10">
    <source>
        <dbReference type="ARBA" id="ARBA00031778"/>
    </source>
</evidence>
<evidence type="ECO:0000313" key="16">
    <source>
        <dbReference type="EMBL" id="SPJ31459.1"/>
    </source>
</evidence>
<evidence type="ECO:0000313" key="17">
    <source>
        <dbReference type="Proteomes" id="UP000244898"/>
    </source>
</evidence>
<dbReference type="GO" id="GO:0046872">
    <property type="term" value="F:metal ion binding"/>
    <property type="evidence" value="ECO:0007669"/>
    <property type="project" value="UniProtKB-KW"/>
</dbReference>
<accession>A0A2R8CGA3</accession>
<dbReference type="InterPro" id="IPR003819">
    <property type="entry name" value="TauD/TfdA-like"/>
</dbReference>
<dbReference type="Proteomes" id="UP000244898">
    <property type="component" value="Unassembled WGS sequence"/>
</dbReference>
<evidence type="ECO:0000256" key="5">
    <source>
        <dbReference type="ARBA" id="ARBA00022723"/>
    </source>
</evidence>
<dbReference type="PANTHER" id="PTHR10696">
    <property type="entry name" value="GAMMA-BUTYROBETAINE HYDROXYLASE-RELATED"/>
    <property type="match status" value="1"/>
</dbReference>
<comment type="cofactor">
    <cofactor evidence="1">
        <name>Fe(2+)</name>
        <dbReference type="ChEBI" id="CHEBI:29033"/>
    </cofactor>
</comment>
<sequence>MPSSRHSILKAIMETDLLIVQWEDGHESRFHPIWLRHQCWCPDCGTPETGVRGIRLHHIDEEITFKNVKVHESSVKVIWPDGHRSEYAARWLRNHCYSDSERVRRRVQPVLWDGSISTDLPVGSLTEAEADPAVRLKILEAVRDYGFCKIVDAPTDKAESQRMIQLVGAQRQTHFGTYTLKKKTTVTNVGDTTGPLDPHVDEPYRYAAIGITVFQVLRPSSNGGASTLVDGFEAARRLKARWPEEFELLCNTQVTCQRFDPGNNSHGNMRWYKSRLPIIRLDERGEVCGVRMNERQISPLDVPGDQMVPVYCALKRLFELLYSDDLRLTLDLKAGEGLLFDNQRLLHGRTGFTPEMPPRAVLTSSVDLDDFHSSMRLLQRDLDPDAMHLVLQQGMAG</sequence>
<dbReference type="InterPro" id="IPR042098">
    <property type="entry name" value="TauD-like_sf"/>
</dbReference>
<dbReference type="EMBL" id="ONZG01000025">
    <property type="protein sequence ID" value="SPJ31459.1"/>
    <property type="molecule type" value="Genomic_DNA"/>
</dbReference>
<evidence type="ECO:0000259" key="15">
    <source>
        <dbReference type="Pfam" id="PF06155"/>
    </source>
</evidence>
<feature type="domain" description="TauD/TfdA-like" evidence="14">
    <location>
        <begin position="129"/>
        <end position="355"/>
    </location>
</feature>
<dbReference type="GO" id="GO:0045329">
    <property type="term" value="P:carnitine biosynthetic process"/>
    <property type="evidence" value="ECO:0007669"/>
    <property type="project" value="TreeGrafter"/>
</dbReference>
<evidence type="ECO:0000256" key="12">
    <source>
        <dbReference type="ARBA" id="ARBA00046008"/>
    </source>
</evidence>
<dbReference type="GO" id="GO:0050353">
    <property type="term" value="F:trimethyllysine dioxygenase activity"/>
    <property type="evidence" value="ECO:0007669"/>
    <property type="project" value="UniProtKB-EC"/>
</dbReference>
<evidence type="ECO:0000256" key="11">
    <source>
        <dbReference type="ARBA" id="ARBA00032283"/>
    </source>
</evidence>
<evidence type="ECO:0000256" key="4">
    <source>
        <dbReference type="ARBA" id="ARBA00012267"/>
    </source>
</evidence>
<evidence type="ECO:0000256" key="9">
    <source>
        <dbReference type="ARBA" id="ARBA00030363"/>
    </source>
</evidence>
<evidence type="ECO:0000256" key="2">
    <source>
        <dbReference type="ARBA" id="ARBA00001961"/>
    </source>
</evidence>
<keyword evidence="7 16" id="KW-0560">Oxidoreductase</keyword>
<reference evidence="17" key="1">
    <citation type="submission" date="2018-03" db="EMBL/GenBank/DDBJ databases">
        <authorList>
            <person name="Rodrigo-Torres L."/>
            <person name="Arahal R. D."/>
            <person name="Lucena T."/>
        </authorList>
    </citation>
    <scope>NUCLEOTIDE SEQUENCE [LARGE SCALE GENOMIC DNA]</scope>
    <source>
        <strain evidence="17">CECT 7615</strain>
    </source>
</reference>
<evidence type="ECO:0000256" key="13">
    <source>
        <dbReference type="ARBA" id="ARBA00049334"/>
    </source>
</evidence>
<dbReference type="Gene3D" id="3.30.2020.30">
    <property type="match status" value="1"/>
</dbReference>
<name>A0A2R8CGA3_9RHOB</name>
<evidence type="ECO:0000256" key="7">
    <source>
        <dbReference type="ARBA" id="ARBA00023002"/>
    </source>
</evidence>
<evidence type="ECO:0000259" key="14">
    <source>
        <dbReference type="Pfam" id="PF02668"/>
    </source>
</evidence>
<dbReference type="AlphaFoldDB" id="A0A2R8CGA3"/>
<dbReference type="EC" id="1.14.11.8" evidence="4"/>
<gene>
    <name evidence="16" type="ORF">TRM7615_05002</name>
</gene>
<evidence type="ECO:0000256" key="8">
    <source>
        <dbReference type="ARBA" id="ARBA00023004"/>
    </source>
</evidence>
<comment type="function">
    <text evidence="12">Converts trimethyllysine (TML) into hydroxytrimethyllysine (HTML).</text>
</comment>
<evidence type="ECO:0000256" key="1">
    <source>
        <dbReference type="ARBA" id="ARBA00001954"/>
    </source>
</evidence>
<dbReference type="SUPFAM" id="SSF51197">
    <property type="entry name" value="Clavaminate synthase-like"/>
    <property type="match status" value="1"/>
</dbReference>
<dbReference type="Gene3D" id="3.60.130.10">
    <property type="entry name" value="Clavaminate synthase-like"/>
    <property type="match status" value="1"/>
</dbReference>
<protein>
    <recommendedName>
        <fullName evidence="4">trimethyllysine dioxygenase</fullName>
        <ecNumber evidence="4">1.14.11.8</ecNumber>
    </recommendedName>
    <alternativeName>
        <fullName evidence="10">Epsilon-trimethyllysine 2-oxoglutarate dioxygenase</fullName>
    </alternativeName>
    <alternativeName>
        <fullName evidence="9">TML hydroxylase</fullName>
    </alternativeName>
    <alternativeName>
        <fullName evidence="11">TML-alpha-ketoglutarate dioxygenase</fullName>
    </alternativeName>
</protein>
<keyword evidence="8" id="KW-0408">Iron</keyword>
<dbReference type="PANTHER" id="PTHR10696:SF51">
    <property type="entry name" value="TRIMETHYLLYSINE DIOXYGENASE, MITOCHONDRIAL"/>
    <property type="match status" value="1"/>
</dbReference>
<evidence type="ECO:0000256" key="3">
    <source>
        <dbReference type="ARBA" id="ARBA00008654"/>
    </source>
</evidence>
<keyword evidence="17" id="KW-1185">Reference proteome</keyword>
<comment type="cofactor">
    <cofactor evidence="2">
        <name>L-ascorbate</name>
        <dbReference type="ChEBI" id="CHEBI:38290"/>
    </cofactor>
</comment>
<proteinExistence type="inferred from homology"/>
<dbReference type="Pfam" id="PF06155">
    <property type="entry name" value="GBBH-like_N"/>
    <property type="match status" value="1"/>
</dbReference>
<comment type="similarity">
    <text evidence="3">Belongs to the gamma-BBH/TMLD family.</text>
</comment>
<organism evidence="16 17">
    <name type="scientific">Falsiruegeria mediterranea M17</name>
    <dbReference type="NCBI Taxonomy" id="1200281"/>
    <lineage>
        <taxon>Bacteria</taxon>
        <taxon>Pseudomonadati</taxon>
        <taxon>Pseudomonadota</taxon>
        <taxon>Alphaproteobacteria</taxon>
        <taxon>Rhodobacterales</taxon>
        <taxon>Roseobacteraceae</taxon>
        <taxon>Falsiruegeria</taxon>
    </lineage>
</organism>
<dbReference type="Pfam" id="PF02668">
    <property type="entry name" value="TauD"/>
    <property type="match status" value="1"/>
</dbReference>